<dbReference type="Pfam" id="PF08409">
    <property type="entry name" value="TMTC_DUF1736"/>
    <property type="match status" value="1"/>
</dbReference>
<evidence type="ECO:0000256" key="14">
    <source>
        <dbReference type="ARBA" id="ARBA00045085"/>
    </source>
</evidence>
<keyword evidence="8 18" id="KW-0812">Transmembrane</keyword>
<dbReference type="EC" id="2.4.1.109" evidence="6"/>
<protein>
    <recommendedName>
        <fullName evidence="6">dolichyl-phosphate-mannose--protein mannosyltransferase</fullName>
        <ecNumber evidence="6">2.4.1.109</ecNumber>
    </recommendedName>
</protein>
<dbReference type="EMBL" id="JAWZYT010001743">
    <property type="protein sequence ID" value="KAK4309483.1"/>
    <property type="molecule type" value="Genomic_DNA"/>
</dbReference>
<comment type="catalytic activity">
    <reaction evidence="14">
        <text>a di-trans,poly-cis-dolichyl beta-D-mannosyl phosphate + L-threonyl-[protein] = 3-O-(alpha-D-mannosyl)-L-threonyl-[protein] + a di-trans,poly-cis-dolichyl phosphate + H(+)</text>
        <dbReference type="Rhea" id="RHEA:53396"/>
        <dbReference type="Rhea" id="RHEA-COMP:11060"/>
        <dbReference type="Rhea" id="RHEA-COMP:13547"/>
        <dbReference type="Rhea" id="RHEA-COMP:19498"/>
        <dbReference type="Rhea" id="RHEA-COMP:19501"/>
        <dbReference type="ChEBI" id="CHEBI:15378"/>
        <dbReference type="ChEBI" id="CHEBI:30013"/>
        <dbReference type="ChEBI" id="CHEBI:57683"/>
        <dbReference type="ChEBI" id="CHEBI:58211"/>
        <dbReference type="ChEBI" id="CHEBI:137323"/>
        <dbReference type="EC" id="2.4.1.109"/>
    </reaction>
</comment>
<evidence type="ECO:0000256" key="7">
    <source>
        <dbReference type="ARBA" id="ARBA00022679"/>
    </source>
</evidence>
<evidence type="ECO:0000256" key="9">
    <source>
        <dbReference type="ARBA" id="ARBA00022737"/>
    </source>
</evidence>
<reference evidence="20" key="1">
    <citation type="submission" date="2023-11" db="EMBL/GenBank/DDBJ databases">
        <title>Genome assemblies of two species of porcelain crab, Petrolisthes cinctipes and Petrolisthes manimaculis (Anomura: Porcellanidae).</title>
        <authorList>
            <person name="Angst P."/>
        </authorList>
    </citation>
    <scope>NUCLEOTIDE SEQUENCE</scope>
    <source>
        <strain evidence="20">PB745_02</strain>
        <tissue evidence="20">Gill</tissue>
    </source>
</reference>
<dbReference type="SMART" id="SM00028">
    <property type="entry name" value="TPR"/>
    <property type="match status" value="7"/>
</dbReference>
<dbReference type="GO" id="GO:0030968">
    <property type="term" value="P:endoplasmic reticulum unfolded protein response"/>
    <property type="evidence" value="ECO:0007669"/>
    <property type="project" value="TreeGrafter"/>
</dbReference>
<organism evidence="20 21">
    <name type="scientific">Petrolisthes manimaculis</name>
    <dbReference type="NCBI Taxonomy" id="1843537"/>
    <lineage>
        <taxon>Eukaryota</taxon>
        <taxon>Metazoa</taxon>
        <taxon>Ecdysozoa</taxon>
        <taxon>Arthropoda</taxon>
        <taxon>Crustacea</taxon>
        <taxon>Multicrustacea</taxon>
        <taxon>Malacostraca</taxon>
        <taxon>Eumalacostraca</taxon>
        <taxon>Eucarida</taxon>
        <taxon>Decapoda</taxon>
        <taxon>Pleocyemata</taxon>
        <taxon>Anomura</taxon>
        <taxon>Galatheoidea</taxon>
        <taxon>Porcellanidae</taxon>
        <taxon>Petrolisthes</taxon>
    </lineage>
</organism>
<evidence type="ECO:0000313" key="21">
    <source>
        <dbReference type="Proteomes" id="UP001292094"/>
    </source>
</evidence>
<feature type="region of interest" description="Disordered" evidence="17">
    <location>
        <begin position="15"/>
        <end position="35"/>
    </location>
</feature>
<dbReference type="InterPro" id="IPR052346">
    <property type="entry name" value="O-mannosyl-transferase_TMTC"/>
</dbReference>
<evidence type="ECO:0000256" key="12">
    <source>
        <dbReference type="ARBA" id="ARBA00022989"/>
    </source>
</evidence>
<evidence type="ECO:0000256" key="10">
    <source>
        <dbReference type="ARBA" id="ARBA00022803"/>
    </source>
</evidence>
<feature type="transmembrane region" description="Helical" evidence="18">
    <location>
        <begin position="429"/>
        <end position="447"/>
    </location>
</feature>
<comment type="function">
    <text evidence="1">Transfers mannosyl residues to the hydroxyl group of serine or threonine residues.</text>
</comment>
<accession>A0AAE1U414</accession>
<feature type="repeat" description="TPR" evidence="16">
    <location>
        <begin position="762"/>
        <end position="795"/>
    </location>
</feature>
<keyword evidence="7" id="KW-0808">Transferase</keyword>
<feature type="transmembrane region" description="Helical" evidence="18">
    <location>
        <begin position="227"/>
        <end position="247"/>
    </location>
</feature>
<evidence type="ECO:0000256" key="11">
    <source>
        <dbReference type="ARBA" id="ARBA00022824"/>
    </source>
</evidence>
<evidence type="ECO:0000256" key="6">
    <source>
        <dbReference type="ARBA" id="ARBA00012839"/>
    </source>
</evidence>
<keyword evidence="12 18" id="KW-1133">Transmembrane helix</keyword>
<keyword evidence="13 18" id="KW-0472">Membrane</keyword>
<dbReference type="PROSITE" id="PS50005">
    <property type="entry name" value="TPR"/>
    <property type="match status" value="3"/>
</dbReference>
<feature type="domain" description="DUF1736" evidence="19">
    <location>
        <begin position="367"/>
        <end position="439"/>
    </location>
</feature>
<evidence type="ECO:0000256" key="13">
    <source>
        <dbReference type="ARBA" id="ARBA00023136"/>
    </source>
</evidence>
<keyword evidence="11" id="KW-0256">Endoplasmic reticulum</keyword>
<evidence type="ECO:0000259" key="19">
    <source>
        <dbReference type="Pfam" id="PF08409"/>
    </source>
</evidence>
<dbReference type="GO" id="GO:0016020">
    <property type="term" value="C:membrane"/>
    <property type="evidence" value="ECO:0007669"/>
    <property type="project" value="UniProtKB-SubCell"/>
</dbReference>
<dbReference type="PROSITE" id="PS50293">
    <property type="entry name" value="TPR_REGION"/>
    <property type="match status" value="1"/>
</dbReference>
<feature type="repeat" description="TPR" evidence="16">
    <location>
        <begin position="660"/>
        <end position="693"/>
    </location>
</feature>
<comment type="similarity">
    <text evidence="5">Belongs to the TMTC family.</text>
</comment>
<feature type="transmembrane region" description="Helical" evidence="18">
    <location>
        <begin position="459"/>
        <end position="481"/>
    </location>
</feature>
<feature type="transmembrane region" description="Helical" evidence="18">
    <location>
        <begin position="268"/>
        <end position="288"/>
    </location>
</feature>
<evidence type="ECO:0000256" key="16">
    <source>
        <dbReference type="PROSITE-ProRule" id="PRU00339"/>
    </source>
</evidence>
<evidence type="ECO:0000256" key="4">
    <source>
        <dbReference type="ARBA" id="ARBA00004922"/>
    </source>
</evidence>
<dbReference type="Pfam" id="PF00515">
    <property type="entry name" value="TPR_1"/>
    <property type="match status" value="1"/>
</dbReference>
<sequence>MMVCGGWCGSWDGEQQQQQQHRQQQQQQLQHHDRDVTAKGLASANKTNHNNVNSSANVSAASSSAAASGGVGAATTSWDQDVPAPELPYPAAALLVGVCACVCFVNSLPGDFVFDDSEAIVNNNDIRSDTPLANLFHNDFWGTRLTHPSSHKSYRPLTVLSFRLNYAWGGLTPLSYHAVNIALHSLVSVMSLRIFYVVFGSCAPRAAVLSAVLFATHPIHTEAVSGIVGRADLLCALFVFIAFLSYVRAVRSMTEENANRKLGCSRGWCGQSLLYMLMTTAATATAMLCKEVGITALGLCSAYDILLAHGGLIGHTIILFIMGHNQRAVASWRSLPGGSVRGAMCRHLTLAVTGLALLAGRWVVMGSTVPRFMKVDNPASFIDSVLFRSLNYQYTYSMNALLLLLPIWLCFDWSMGCVPVIVNFGDLRLLLLPLLWFAFIMLLRRGVTQGRTAHTSRCVLMGLALGIVPFLPASNVFFRVGFVIAERVLYLPAAGFCVLVVTGMRELATAGHVSKRVIQVGYVFLVVVFVLRCQQRSRDWLTERQLFSSGLHVCPLNAKVHYNMGKVAADSGDVVEAVRRYREALRLNADYDQAMNNLANILKDQGHLDEALHLLQQATSLRSDFAAAWMNLGIVQASLGHHSAAETSYLTALTHRAVYPDCLYNLGNLYLEKGDHKAALATWTNATTIKPGLAVAWTNMLILLDSQGHYEPAIDVAHKALRHLPNEPALHFNLANTLGKLSRYQESESHFLLATNLDSTNANYWANLGVLYHRWRKYDRAQQAYVRALSLNPGLRSAQDNLSMLLKATSKLSR</sequence>
<keyword evidence="9" id="KW-0677">Repeat</keyword>
<dbReference type="InterPro" id="IPR019734">
    <property type="entry name" value="TPR_rpt"/>
</dbReference>
<dbReference type="SUPFAM" id="SSF48452">
    <property type="entry name" value="TPR-like"/>
    <property type="match status" value="1"/>
</dbReference>
<comment type="subcellular location">
    <subcellularLocation>
        <location evidence="3">Endoplasmic reticulum</location>
    </subcellularLocation>
    <subcellularLocation>
        <location evidence="2">Membrane</location>
        <topology evidence="2">Multi-pass membrane protein</topology>
    </subcellularLocation>
</comment>
<dbReference type="PANTHER" id="PTHR44227:SF3">
    <property type="entry name" value="PROTEIN O-MANNOSYL-TRANSFERASE TMTC4"/>
    <property type="match status" value="1"/>
</dbReference>
<dbReference type="PANTHER" id="PTHR44227">
    <property type="match status" value="1"/>
</dbReference>
<feature type="transmembrane region" description="Helical" evidence="18">
    <location>
        <begin position="294"/>
        <end position="322"/>
    </location>
</feature>
<dbReference type="InterPro" id="IPR011990">
    <property type="entry name" value="TPR-like_helical_dom_sf"/>
</dbReference>
<evidence type="ECO:0000256" key="18">
    <source>
        <dbReference type="SAM" id="Phobius"/>
    </source>
</evidence>
<feature type="transmembrane region" description="Helical" evidence="18">
    <location>
        <begin position="194"/>
        <end position="215"/>
    </location>
</feature>
<feature type="transmembrane region" description="Helical" evidence="18">
    <location>
        <begin position="488"/>
        <end position="505"/>
    </location>
</feature>
<dbReference type="GO" id="GO:0004169">
    <property type="term" value="F:dolichyl-phosphate-mannose-protein mannosyltransferase activity"/>
    <property type="evidence" value="ECO:0007669"/>
    <property type="project" value="UniProtKB-EC"/>
</dbReference>
<evidence type="ECO:0000256" key="17">
    <source>
        <dbReference type="SAM" id="MobiDB-lite"/>
    </source>
</evidence>
<evidence type="ECO:0000256" key="15">
    <source>
        <dbReference type="ARBA" id="ARBA00045102"/>
    </source>
</evidence>
<evidence type="ECO:0000256" key="5">
    <source>
        <dbReference type="ARBA" id="ARBA00007882"/>
    </source>
</evidence>
<evidence type="ECO:0000256" key="8">
    <source>
        <dbReference type="ARBA" id="ARBA00022692"/>
    </source>
</evidence>
<comment type="pathway">
    <text evidence="4">Protein modification; protein glycosylation.</text>
</comment>
<feature type="repeat" description="TPR" evidence="16">
    <location>
        <begin position="558"/>
        <end position="591"/>
    </location>
</feature>
<dbReference type="GO" id="GO:0005783">
    <property type="term" value="C:endoplasmic reticulum"/>
    <property type="evidence" value="ECO:0007669"/>
    <property type="project" value="UniProtKB-SubCell"/>
</dbReference>
<dbReference type="InterPro" id="IPR013618">
    <property type="entry name" value="TMTC_DUF1736"/>
</dbReference>
<keyword evidence="10 16" id="KW-0802">TPR repeat</keyword>
<evidence type="ECO:0000256" key="3">
    <source>
        <dbReference type="ARBA" id="ARBA00004240"/>
    </source>
</evidence>
<comment type="catalytic activity">
    <reaction evidence="15">
        <text>a di-trans,poly-cis-dolichyl beta-D-mannosyl phosphate + L-seryl-[protein] = 3-O-(alpha-D-mannosyl)-L-seryl-[protein] + a di-trans,poly-cis-dolichyl phosphate + H(+)</text>
        <dbReference type="Rhea" id="RHEA:17377"/>
        <dbReference type="Rhea" id="RHEA-COMP:9863"/>
        <dbReference type="Rhea" id="RHEA-COMP:13546"/>
        <dbReference type="Rhea" id="RHEA-COMP:19498"/>
        <dbReference type="Rhea" id="RHEA-COMP:19501"/>
        <dbReference type="ChEBI" id="CHEBI:15378"/>
        <dbReference type="ChEBI" id="CHEBI:29999"/>
        <dbReference type="ChEBI" id="CHEBI:57683"/>
        <dbReference type="ChEBI" id="CHEBI:58211"/>
        <dbReference type="ChEBI" id="CHEBI:137321"/>
        <dbReference type="EC" id="2.4.1.109"/>
    </reaction>
</comment>
<feature type="transmembrane region" description="Helical" evidence="18">
    <location>
        <begin position="343"/>
        <end position="364"/>
    </location>
</feature>
<proteinExistence type="inferred from homology"/>
<evidence type="ECO:0000256" key="1">
    <source>
        <dbReference type="ARBA" id="ARBA00003582"/>
    </source>
</evidence>
<feature type="transmembrane region" description="Helical" evidence="18">
    <location>
        <begin position="400"/>
        <end position="422"/>
    </location>
</feature>
<feature type="compositionally biased region" description="Low complexity" evidence="17">
    <location>
        <begin position="15"/>
        <end position="29"/>
    </location>
</feature>
<evidence type="ECO:0000256" key="2">
    <source>
        <dbReference type="ARBA" id="ARBA00004141"/>
    </source>
</evidence>
<name>A0AAE1U414_9EUCA</name>
<evidence type="ECO:0000313" key="20">
    <source>
        <dbReference type="EMBL" id="KAK4309483.1"/>
    </source>
</evidence>
<keyword evidence="21" id="KW-1185">Reference proteome</keyword>
<dbReference type="Proteomes" id="UP001292094">
    <property type="component" value="Unassembled WGS sequence"/>
</dbReference>
<feature type="transmembrane region" description="Helical" evidence="18">
    <location>
        <begin position="517"/>
        <end position="534"/>
    </location>
</feature>
<dbReference type="AlphaFoldDB" id="A0AAE1U414"/>
<gene>
    <name evidence="20" type="ORF">Pmani_018893</name>
</gene>
<dbReference type="Gene3D" id="1.25.40.10">
    <property type="entry name" value="Tetratricopeptide repeat domain"/>
    <property type="match status" value="3"/>
</dbReference>
<dbReference type="Pfam" id="PF13181">
    <property type="entry name" value="TPR_8"/>
    <property type="match status" value="1"/>
</dbReference>
<comment type="caution">
    <text evidence="20">The sequence shown here is derived from an EMBL/GenBank/DDBJ whole genome shotgun (WGS) entry which is preliminary data.</text>
</comment>
<dbReference type="Pfam" id="PF13432">
    <property type="entry name" value="TPR_16"/>
    <property type="match status" value="1"/>
</dbReference>